<dbReference type="InterPro" id="IPR052958">
    <property type="entry name" value="IFN-induced_PKR_regulator"/>
</dbReference>
<sequence length="129" mass="15157">MENAQDFVDNYKNILKIDTFSLNAEAVVMKNMLQLKGHEINIDNIMQHIKKEYYPNLYKLLQISKILPVSSSSCERSFSAMRRIKTWLRATMIQDRFSNLSVIHIENEIVKNKITAEKVLCKFPRSMFL</sequence>
<dbReference type="SUPFAM" id="SSF53098">
    <property type="entry name" value="Ribonuclease H-like"/>
    <property type="match status" value="1"/>
</dbReference>
<proteinExistence type="predicted"/>
<dbReference type="InterPro" id="IPR008906">
    <property type="entry name" value="HATC_C_dom"/>
</dbReference>
<dbReference type="RefSeq" id="XP_028149656.1">
    <property type="nucleotide sequence ID" value="XM_028293855.1"/>
</dbReference>
<evidence type="ECO:0000313" key="2">
    <source>
        <dbReference type="RefSeq" id="XP_028149656.1"/>
    </source>
</evidence>
<dbReference type="GO" id="GO:0046983">
    <property type="term" value="F:protein dimerization activity"/>
    <property type="evidence" value="ECO:0007669"/>
    <property type="project" value="InterPro"/>
</dbReference>
<feature type="domain" description="HAT C-terminal dimerisation" evidence="1">
    <location>
        <begin position="50"/>
        <end position="108"/>
    </location>
</feature>
<dbReference type="Pfam" id="PF05699">
    <property type="entry name" value="Dimer_Tnp_hAT"/>
    <property type="match status" value="1"/>
</dbReference>
<evidence type="ECO:0000313" key="3">
    <source>
        <dbReference type="RefSeq" id="XP_028151983.1"/>
    </source>
</evidence>
<accession>A0A6P7GIC9</accession>
<protein>
    <submittedName>
        <fullName evidence="2">Uncharacterized protein LOC114343040</fullName>
    </submittedName>
    <submittedName>
        <fullName evidence="3">Uncharacterized protein LOC114345359</fullName>
    </submittedName>
</protein>
<dbReference type="PANTHER" id="PTHR46289:SF14">
    <property type="entry name" value="DUF4371 DOMAIN-CONTAINING PROTEIN"/>
    <property type="match status" value="1"/>
</dbReference>
<dbReference type="AlphaFoldDB" id="A0A6P7GIC9"/>
<dbReference type="InterPro" id="IPR012337">
    <property type="entry name" value="RNaseH-like_sf"/>
</dbReference>
<gene>
    <name evidence="2" type="primary">LOC114343040</name>
    <name evidence="3" type="synonym">LOC114345359</name>
</gene>
<dbReference type="PANTHER" id="PTHR46289">
    <property type="entry name" value="52 KDA REPRESSOR OF THE INHIBITOR OF THE PROTEIN KINASE-LIKE PROTEIN-RELATED"/>
    <property type="match status" value="1"/>
</dbReference>
<dbReference type="RefSeq" id="XP_028151983.1">
    <property type="nucleotide sequence ID" value="XM_028296182.1"/>
</dbReference>
<organism evidence="2">
    <name type="scientific">Diabrotica virgifera virgifera</name>
    <name type="common">western corn rootworm</name>
    <dbReference type="NCBI Taxonomy" id="50390"/>
    <lineage>
        <taxon>Eukaryota</taxon>
        <taxon>Metazoa</taxon>
        <taxon>Ecdysozoa</taxon>
        <taxon>Arthropoda</taxon>
        <taxon>Hexapoda</taxon>
        <taxon>Insecta</taxon>
        <taxon>Pterygota</taxon>
        <taxon>Neoptera</taxon>
        <taxon>Endopterygota</taxon>
        <taxon>Coleoptera</taxon>
        <taxon>Polyphaga</taxon>
        <taxon>Cucujiformia</taxon>
        <taxon>Chrysomeloidea</taxon>
        <taxon>Chrysomelidae</taxon>
        <taxon>Galerucinae</taxon>
        <taxon>Diabroticina</taxon>
        <taxon>Diabroticites</taxon>
        <taxon>Diabrotica</taxon>
    </lineage>
</organism>
<name>A0A6P7GIC9_DIAVI</name>
<evidence type="ECO:0000259" key="1">
    <source>
        <dbReference type="Pfam" id="PF05699"/>
    </source>
</evidence>
<reference evidence="2 3" key="1">
    <citation type="submission" date="2025-04" db="UniProtKB">
        <authorList>
            <consortium name="RefSeq"/>
        </authorList>
    </citation>
    <scope>IDENTIFICATION</scope>
    <source>
        <tissue evidence="2 3">Whole insect</tissue>
    </source>
</reference>